<feature type="compositionally biased region" description="Polar residues" evidence="3">
    <location>
        <begin position="840"/>
        <end position="856"/>
    </location>
</feature>
<feature type="compositionally biased region" description="Low complexity" evidence="3">
    <location>
        <begin position="359"/>
        <end position="373"/>
    </location>
</feature>
<dbReference type="SUPFAM" id="SSF48371">
    <property type="entry name" value="ARM repeat"/>
    <property type="match status" value="1"/>
</dbReference>
<dbReference type="OrthoDB" id="340346at2759"/>
<feature type="region of interest" description="Disordered" evidence="3">
    <location>
        <begin position="529"/>
        <end position="591"/>
    </location>
</feature>
<feature type="compositionally biased region" description="Polar residues" evidence="3">
    <location>
        <begin position="432"/>
        <end position="448"/>
    </location>
</feature>
<feature type="compositionally biased region" description="Polar residues" evidence="3">
    <location>
        <begin position="791"/>
        <end position="812"/>
    </location>
</feature>
<feature type="compositionally biased region" description="Acidic residues" evidence="3">
    <location>
        <begin position="553"/>
        <end position="565"/>
    </location>
</feature>
<feature type="region of interest" description="Disordered" evidence="3">
    <location>
        <begin position="1"/>
        <end position="212"/>
    </location>
</feature>
<dbReference type="VEuPathDB" id="FungiDB:A1Q1_01308"/>
<evidence type="ECO:0000313" key="4">
    <source>
        <dbReference type="EMBL" id="EJT52813.1"/>
    </source>
</evidence>
<dbReference type="Proteomes" id="UP000002748">
    <property type="component" value="Unassembled WGS sequence"/>
</dbReference>
<dbReference type="GO" id="GO:0019888">
    <property type="term" value="F:protein phosphatase regulator activity"/>
    <property type="evidence" value="ECO:0007669"/>
    <property type="project" value="TreeGrafter"/>
</dbReference>
<reference evidence="4 5" key="1">
    <citation type="journal article" date="2012" name="Eukaryot. Cell">
        <title>Draft genome sequence of CBS 2479, the standard type strain of Trichosporon asahii.</title>
        <authorList>
            <person name="Yang R.Y."/>
            <person name="Li H.T."/>
            <person name="Zhu H."/>
            <person name="Zhou G.P."/>
            <person name="Wang M."/>
            <person name="Wang L."/>
        </authorList>
    </citation>
    <scope>NUCLEOTIDE SEQUENCE [LARGE SCALE GENOMIC DNA]</scope>
    <source>
        <strain evidence="5">ATCC 90039 / CBS 2479 / JCM 2466 / KCTC 7840 / NCYC 2677 / UAMH 7654</strain>
    </source>
</reference>
<sequence length="1560" mass="168689">MPSEDRRASGGGWNPSARAGPSSPSTSSSPESTAVHSDQHRKSSVASSSSTSNPPPPPSDFNPEPDLSFEEPLHGIQPPTDLPDPFNAGVSRAPFPDNSSNPICSPPSFASPTESTFSSSALPPDVPPIPFPQRPQIRAIQRLSSDSVSRSRALSGTSSTHSSDSGEILAARRDELVSHILSDSGDSSRRTSTASSSPGNESSDPNANVVSPVPNASALSIAEQIPTRTDMESPLGAEEWMRLREPAGGADEMVHAWDSVWPVANSPHVNLPETSTSRLPMAPVSPYVTPSFSQLVVQRRPSPPAQGASERPLSPRTHSEPVHSDRLHLGSSNRAAIGAGPTHPLAHTFIPRSAADNGSRSSPAPSSSSNSTGRRSKPGSPALDLEEWIASTPRVLSGERTSHTLTRTPSSNSTLLAAPNSGLPSRRLSETAIVSKSNGSSRRNSPASAVNDLPQQDAGPRGPPAPQRPPLSRRSKSAQDTRLGNMAAAVVSHRIPEIPSFEQLHASSEMLSFSPMDMDDTARFNLDQVPASLEPPKPSPPRDPSPRPIPDESPFEDDDDEDDDTRTEYAELTPTGPSVVFPSSGHQPTAPSEFPFHGDAGTGNAILVDEGDMVPQQANVMAEMDVAFDDEGLSTLERIFLLSRSEYAFHRAYVARVLGDLLGDVDPCESVEYVLPLISGFSLDDDDTVKEAFAADLHRILWYFFTTCRLVPGEDAYEDMDEGEVPIISHPSLPVPQVDESPSSNAMCISKDGDGHPDEGQHSTPSSGTHSLDQPSASTASTSMGGSSSSDNLSLQEALSSSNPMGSQPSEISTPGTTVSGTTSEDTPHGKLWGAIEGLGTTQNTPQEGSENAETVNPPTLAVDFFRPLLGTLLLSQNPAIADPVRNGIVSVIARLRGKSPTVETWGAKAEEGEQESTQTYLSQSGHHCHVSMPFTHDARDLVEQELLWGIVLGMGTLSTDIPDALLENMFVEGDPDDPDYAAHRAHEEELYREQMLHEATLGRALSLSFISHVSDLYSPEEITRYGFVNEVIRGHDGDPTTRAEAAVAMSNVSKAAATEEISRLLPVFNMFVNDSDDNVRQSACVTLPTLCKRIIDNAERRVFAVETVATLMGSTEEVQYALLEVLGEVIYTFVEDPEGPPAQLLEAYCDDSKSTGSDCEWDMLASYNFPGVCLTLGSDRWPELRGLFQRLVDRAGERVMRTITAFLHELAQVLTPEQVAEDVLPVYRQCAAGSDDIRERIFEHVDVLFANLPQDLAWECFRRILDGWLQDSLGGWRAREQLALQIPSFLSTFRSMDEVSVVLEVMRLALLDPFAAVRDAATYAVPRSYEILQNSACSADKLHNMLLDLAGSEKYRQRLTFVRCLREFIRPPPNRQAFEEFFIPALPRLSTDIVDIRLGLARAIADLFIVGAFYGDRVVPVPSEIQRLATMLSDDESVDVREVISNIGVDRWAEFKGLSARGALENAMDRTDNPEGMATAINDALDGPAKDIENVKLPIHARAERPSPLNPNPETRGKNEKAIGKNELLEGAAPQLDPFESEFSDHSSTHGSLPTSPQQ</sequence>
<dbReference type="PANTHER" id="PTHR10648">
    <property type="entry name" value="SERINE/THREONINE-PROTEIN PHOSPHATASE PP2A 65 KDA REGULATORY SUBUNIT"/>
    <property type="match status" value="1"/>
</dbReference>
<dbReference type="EMBL" id="ALBS01000016">
    <property type="protein sequence ID" value="EJT52813.1"/>
    <property type="molecule type" value="Genomic_DNA"/>
</dbReference>
<dbReference type="InterPro" id="IPR011989">
    <property type="entry name" value="ARM-like"/>
</dbReference>
<dbReference type="PROSITE" id="PS50077">
    <property type="entry name" value="HEAT_REPEAT"/>
    <property type="match status" value="1"/>
</dbReference>
<feature type="compositionally biased region" description="Polar residues" evidence="3">
    <location>
        <begin position="1550"/>
        <end position="1560"/>
    </location>
</feature>
<name>J5RID6_TRIAS</name>
<feature type="compositionally biased region" description="Basic and acidic residues" evidence="3">
    <location>
        <begin position="1516"/>
        <end position="1529"/>
    </location>
</feature>
<feature type="compositionally biased region" description="Polar residues" evidence="3">
    <location>
        <begin position="198"/>
        <end position="209"/>
    </location>
</feature>
<dbReference type="GeneID" id="25984822"/>
<feature type="region of interest" description="Disordered" evidence="3">
    <location>
        <begin position="296"/>
        <end position="482"/>
    </location>
</feature>
<dbReference type="InterPro" id="IPR021133">
    <property type="entry name" value="HEAT_type_2"/>
</dbReference>
<feature type="compositionally biased region" description="Polar residues" evidence="3">
    <location>
        <begin position="97"/>
        <end position="121"/>
    </location>
</feature>
<feature type="compositionally biased region" description="Low complexity" evidence="3">
    <location>
        <begin position="813"/>
        <end position="824"/>
    </location>
</feature>
<feature type="compositionally biased region" description="Pro residues" evidence="3">
    <location>
        <begin position="533"/>
        <end position="548"/>
    </location>
</feature>
<dbReference type="RefSeq" id="XP_014183994.1">
    <property type="nucleotide sequence ID" value="XM_014328519.1"/>
</dbReference>
<comment type="caution">
    <text evidence="4">The sequence shown here is derived from an EMBL/GenBank/DDBJ whole genome shotgun (WGS) entry which is preliminary data.</text>
</comment>
<gene>
    <name evidence="4" type="ORF">A1Q1_01308</name>
</gene>
<feature type="compositionally biased region" description="Polar residues" evidence="3">
    <location>
        <begin position="762"/>
        <end position="775"/>
    </location>
</feature>
<feature type="compositionally biased region" description="Low complexity" evidence="3">
    <location>
        <begin position="134"/>
        <end position="166"/>
    </location>
</feature>
<dbReference type="HOGENOM" id="CLU_240805_0_0_1"/>
<feature type="compositionally biased region" description="Polar residues" evidence="3">
    <location>
        <begin position="403"/>
        <end position="415"/>
    </location>
</feature>
<evidence type="ECO:0000256" key="1">
    <source>
        <dbReference type="ARBA" id="ARBA00022737"/>
    </source>
</evidence>
<proteinExistence type="predicted"/>
<evidence type="ECO:0000313" key="5">
    <source>
        <dbReference type="Proteomes" id="UP000002748"/>
    </source>
</evidence>
<feature type="compositionally biased region" description="Pro residues" evidence="3">
    <location>
        <begin position="124"/>
        <end position="133"/>
    </location>
</feature>
<dbReference type="InterPro" id="IPR016024">
    <property type="entry name" value="ARM-type_fold"/>
</dbReference>
<feature type="compositionally biased region" description="Low complexity" evidence="3">
    <location>
        <begin position="182"/>
        <end position="197"/>
    </location>
</feature>
<dbReference type="GO" id="GO:0005737">
    <property type="term" value="C:cytoplasm"/>
    <property type="evidence" value="ECO:0007669"/>
    <property type="project" value="TreeGrafter"/>
</dbReference>
<feature type="compositionally biased region" description="Low complexity" evidence="3">
    <location>
        <begin position="776"/>
        <end position="790"/>
    </location>
</feature>
<feature type="compositionally biased region" description="Basic and acidic residues" evidence="3">
    <location>
        <begin position="317"/>
        <end position="328"/>
    </location>
</feature>
<feature type="region of interest" description="Disordered" evidence="3">
    <location>
        <begin position="727"/>
        <end position="856"/>
    </location>
</feature>
<feature type="compositionally biased region" description="Basic and acidic residues" evidence="3">
    <location>
        <begin position="751"/>
        <end position="761"/>
    </location>
</feature>
<dbReference type="KEGG" id="tasa:A1Q1_01308"/>
<accession>J5RID6</accession>
<dbReference type="PANTHER" id="PTHR10648:SF1">
    <property type="entry name" value="SERINE_THREONINE-PROTEIN PHOSPHATASE 4 REGULATORY SUBUNIT 1"/>
    <property type="match status" value="1"/>
</dbReference>
<evidence type="ECO:0008006" key="6">
    <source>
        <dbReference type="Google" id="ProtNLM"/>
    </source>
</evidence>
<feature type="compositionally biased region" description="Low complexity" evidence="3">
    <location>
        <begin position="15"/>
        <end position="34"/>
    </location>
</feature>
<dbReference type="Gene3D" id="1.25.10.10">
    <property type="entry name" value="Leucine-rich Repeat Variant"/>
    <property type="match status" value="1"/>
</dbReference>
<organism evidence="4 5">
    <name type="scientific">Trichosporon asahii var. asahii (strain ATCC 90039 / CBS 2479 / JCM 2466 / KCTC 7840 / NBRC 103889/ NCYC 2677 / UAMH 7654)</name>
    <name type="common">Yeast</name>
    <dbReference type="NCBI Taxonomy" id="1186058"/>
    <lineage>
        <taxon>Eukaryota</taxon>
        <taxon>Fungi</taxon>
        <taxon>Dikarya</taxon>
        <taxon>Basidiomycota</taxon>
        <taxon>Agaricomycotina</taxon>
        <taxon>Tremellomycetes</taxon>
        <taxon>Trichosporonales</taxon>
        <taxon>Trichosporonaceae</taxon>
        <taxon>Trichosporon</taxon>
    </lineage>
</organism>
<evidence type="ECO:0000256" key="2">
    <source>
        <dbReference type="PROSITE-ProRule" id="PRU00103"/>
    </source>
</evidence>
<keyword evidence="1" id="KW-0677">Repeat</keyword>
<evidence type="ECO:0000256" key="3">
    <source>
        <dbReference type="SAM" id="MobiDB-lite"/>
    </source>
</evidence>
<feature type="region of interest" description="Disordered" evidence="3">
    <location>
        <begin position="1500"/>
        <end position="1560"/>
    </location>
</feature>
<feature type="repeat" description="HEAT" evidence="2">
    <location>
        <begin position="1065"/>
        <end position="1102"/>
    </location>
</feature>
<dbReference type="InterPro" id="IPR051023">
    <property type="entry name" value="PP2A_Regulatory_Subunit_A"/>
</dbReference>
<protein>
    <recommendedName>
        <fullName evidence="6">Protein phosphatase 4 regulatory subunit 1</fullName>
    </recommendedName>
</protein>